<dbReference type="OrthoDB" id="9950208at2759"/>
<dbReference type="InterPro" id="IPR002475">
    <property type="entry name" value="Bcl2-like"/>
</dbReference>
<dbReference type="Gene3D" id="1.10.437.10">
    <property type="entry name" value="Blc2-like"/>
    <property type="match status" value="1"/>
</dbReference>
<dbReference type="InterPro" id="IPR036834">
    <property type="entry name" value="Bcl-2-like_sf"/>
</dbReference>
<dbReference type="SUPFAM" id="SSF56854">
    <property type="entry name" value="Bcl-2 inhibitors of programmed cell death"/>
    <property type="match status" value="1"/>
</dbReference>
<dbReference type="PANTHER" id="PTHR36466:SF1">
    <property type="entry name" value="BCL-2-LIKE PROTEIN 15"/>
    <property type="match status" value="1"/>
</dbReference>
<dbReference type="PROSITE" id="PS50062">
    <property type="entry name" value="BCL2_FAMILY"/>
    <property type="match status" value="1"/>
</dbReference>
<proteinExistence type="predicted"/>
<organism evidence="2 3">
    <name type="scientific">Conger conger</name>
    <name type="common">Conger eel</name>
    <name type="synonym">Muraena conger</name>
    <dbReference type="NCBI Taxonomy" id="82655"/>
    <lineage>
        <taxon>Eukaryota</taxon>
        <taxon>Metazoa</taxon>
        <taxon>Chordata</taxon>
        <taxon>Craniata</taxon>
        <taxon>Vertebrata</taxon>
        <taxon>Euteleostomi</taxon>
        <taxon>Actinopterygii</taxon>
        <taxon>Neopterygii</taxon>
        <taxon>Teleostei</taxon>
        <taxon>Anguilliformes</taxon>
        <taxon>Congridae</taxon>
        <taxon>Conger</taxon>
    </lineage>
</organism>
<sequence>MAPKDIVEQTYEIIDCFFDPSSKSSDIETDCSVGDDDDSFDPCEIAGKLREIGDEFDEQTIHQFKRALENDSNQVEAAFTKTAEALSNTWMAERGEVAMEKHLLRASVTLGLYVQRNYPKMASAVQVAMTAFLISRVAPWVSQQGGWDRVASE</sequence>
<evidence type="ECO:0000313" key="3">
    <source>
        <dbReference type="Proteomes" id="UP001152803"/>
    </source>
</evidence>
<dbReference type="EMBL" id="JAFJMO010000010">
    <property type="protein sequence ID" value="KAJ8265835.1"/>
    <property type="molecule type" value="Genomic_DNA"/>
</dbReference>
<keyword evidence="1" id="KW-0053">Apoptosis</keyword>
<dbReference type="GO" id="GO:0006915">
    <property type="term" value="P:apoptotic process"/>
    <property type="evidence" value="ECO:0007669"/>
    <property type="project" value="UniProtKB-KW"/>
</dbReference>
<keyword evidence="3" id="KW-1185">Reference proteome</keyword>
<reference evidence="2" key="1">
    <citation type="journal article" date="2023" name="Science">
        <title>Genome structures resolve the early diversification of teleost fishes.</title>
        <authorList>
            <person name="Parey E."/>
            <person name="Louis A."/>
            <person name="Montfort J."/>
            <person name="Bouchez O."/>
            <person name="Roques C."/>
            <person name="Iampietro C."/>
            <person name="Lluch J."/>
            <person name="Castinel A."/>
            <person name="Donnadieu C."/>
            <person name="Desvignes T."/>
            <person name="Floi Bucao C."/>
            <person name="Jouanno E."/>
            <person name="Wen M."/>
            <person name="Mejri S."/>
            <person name="Dirks R."/>
            <person name="Jansen H."/>
            <person name="Henkel C."/>
            <person name="Chen W.J."/>
            <person name="Zahm M."/>
            <person name="Cabau C."/>
            <person name="Klopp C."/>
            <person name="Thompson A.W."/>
            <person name="Robinson-Rechavi M."/>
            <person name="Braasch I."/>
            <person name="Lecointre G."/>
            <person name="Bobe J."/>
            <person name="Postlethwait J.H."/>
            <person name="Berthelot C."/>
            <person name="Roest Crollius H."/>
            <person name="Guiguen Y."/>
        </authorList>
    </citation>
    <scope>NUCLEOTIDE SEQUENCE</scope>
    <source>
        <strain evidence="2">Concon-B</strain>
    </source>
</reference>
<evidence type="ECO:0000313" key="2">
    <source>
        <dbReference type="EMBL" id="KAJ8265835.1"/>
    </source>
</evidence>
<accession>A0A9Q1HWD8</accession>
<comment type="caution">
    <text evidence="2">The sequence shown here is derived from an EMBL/GenBank/DDBJ whole genome shotgun (WGS) entry which is preliminary data.</text>
</comment>
<dbReference type="Proteomes" id="UP001152803">
    <property type="component" value="Unassembled WGS sequence"/>
</dbReference>
<dbReference type="PANTHER" id="PTHR36466">
    <property type="entry name" value="BCL-2-LIKE PROTEIN 15"/>
    <property type="match status" value="1"/>
</dbReference>
<protein>
    <submittedName>
        <fullName evidence="2">Uncharacterized protein</fullName>
    </submittedName>
</protein>
<gene>
    <name evidence="2" type="ORF">COCON_G00149340</name>
</gene>
<dbReference type="GO" id="GO:0042981">
    <property type="term" value="P:regulation of apoptotic process"/>
    <property type="evidence" value="ECO:0007669"/>
    <property type="project" value="InterPro"/>
</dbReference>
<evidence type="ECO:0000256" key="1">
    <source>
        <dbReference type="ARBA" id="ARBA00022703"/>
    </source>
</evidence>
<dbReference type="AlphaFoldDB" id="A0A9Q1HWD8"/>
<dbReference type="InterPro" id="IPR033543">
    <property type="entry name" value="BCL2L15"/>
</dbReference>
<name>A0A9Q1HWD8_CONCO</name>